<evidence type="ECO:0000313" key="2">
    <source>
        <dbReference type="EMBL" id="UQC78688.1"/>
    </source>
</evidence>
<keyword evidence="3" id="KW-1185">Reference proteome</keyword>
<feature type="compositionally biased region" description="Polar residues" evidence="1">
    <location>
        <begin position="152"/>
        <end position="168"/>
    </location>
</feature>
<reference evidence="2" key="1">
    <citation type="journal article" date="2021" name="Mol. Plant Microbe Interact.">
        <title>Complete Genome Sequence of the Plant-Pathogenic Fungus Colletotrichum lupini.</title>
        <authorList>
            <person name="Baroncelli R."/>
            <person name="Pensec F."/>
            <person name="Da Lio D."/>
            <person name="Boufleur T."/>
            <person name="Vicente I."/>
            <person name="Sarrocco S."/>
            <person name="Picot A."/>
            <person name="Baraldi E."/>
            <person name="Sukno S."/>
            <person name="Thon M."/>
            <person name="Le Floch G."/>
        </authorList>
    </citation>
    <scope>NUCLEOTIDE SEQUENCE</scope>
    <source>
        <strain evidence="2">IMI 504893</strain>
    </source>
</reference>
<protein>
    <submittedName>
        <fullName evidence="2">Uncharacterized protein</fullName>
    </submittedName>
</protein>
<feature type="region of interest" description="Disordered" evidence="1">
    <location>
        <begin position="207"/>
        <end position="262"/>
    </location>
</feature>
<sequence>MSATIQTASVVIAYATEEEKPPVIIILEHKHLPSQNPQCVTCQPRLGWETDCTIPSTLDQRIPNGPLPTMGTPVCQRFLAPWPGHRGTEGGKWENYRRLCLGTQHATPYSGQGEKEEEGQGKARQGKARHPSPRKVAAKSMTVKPMHHVDTWPSQTARLTDCPSSASQDHGRDDGTPKLTSIKQAIMLPVHLSHALPVSPYVSVPPGGGAVSPNKKKQGIDQATLPLKKKHSRPATRRRQRGLPLPGKHQMAHSTCTYEQKDLGHSELRTGRESQAHWRGPLLGCPAGASSLAANESTKPASCHPEFSLPARLFCWYGELGVSTLFMQSCEDAFDPRPRPRQQGIVGWSVSLSLPESKARNPPQTPVKVKTNEQGYSMTNADPGLTSCPFFCTEQMPGPFGSGRVSSRWSVSERCVAIRQLCSETGRPYEYRVRSTYGLWEYPSCFSKCNPLSEKRPAASYTSRFPSLMEADQKHPAKLPVPRGYRTSARMPMSRIWCKGESRTQGLYPYRSSVYRLSIFFTPSGRASGSEEKTSGSQFLCLTRYPHQSRRHGRHLHRTSPNTRCADLTSDLHTPSLPVYTFDYQLATPKNGLLQGPVVPPTEFESQSLSVLWVGPFDQGLALSGSGHSSQRHAYASVTFHEKLHLDRRKTGRCLLLFLSWRCFECGIFDTRKRQLLVAMLDGGSWHGIPTHNEMGELAPGLEHGPDPPQGAGVWPPCPSRVLDLSATIRHLRPYQKSYRLLDTVSSVFDAVATCELSPSKHASRNSRLFRPLSNVVRDAYAWLNKIRVVSLVTPFPCQSSLSARYDKVQTHTVMSSDGDQQPSYAGHKGRSM</sequence>
<dbReference type="AlphaFoldDB" id="A0A9Q8SK64"/>
<evidence type="ECO:0000313" key="3">
    <source>
        <dbReference type="Proteomes" id="UP000830671"/>
    </source>
</evidence>
<proteinExistence type="predicted"/>
<name>A0A9Q8SK64_9PEZI</name>
<dbReference type="GeneID" id="73338191"/>
<feature type="compositionally biased region" description="Polar residues" evidence="1">
    <location>
        <begin position="812"/>
        <end position="824"/>
    </location>
</feature>
<feature type="compositionally biased region" description="Basic residues" evidence="1">
    <location>
        <begin position="124"/>
        <end position="137"/>
    </location>
</feature>
<dbReference type="RefSeq" id="XP_049140324.1">
    <property type="nucleotide sequence ID" value="XM_049283181.1"/>
</dbReference>
<dbReference type="KEGG" id="clup:CLUP02_04165"/>
<accession>A0A9Q8SK64</accession>
<evidence type="ECO:0000256" key="1">
    <source>
        <dbReference type="SAM" id="MobiDB-lite"/>
    </source>
</evidence>
<feature type="region of interest" description="Disordered" evidence="1">
    <location>
        <begin position="812"/>
        <end position="833"/>
    </location>
</feature>
<feature type="compositionally biased region" description="Basic residues" evidence="1">
    <location>
        <begin position="227"/>
        <end position="241"/>
    </location>
</feature>
<dbReference type="EMBL" id="CP019474">
    <property type="protein sequence ID" value="UQC78688.1"/>
    <property type="molecule type" value="Genomic_DNA"/>
</dbReference>
<dbReference type="Proteomes" id="UP000830671">
    <property type="component" value="Chromosome 2"/>
</dbReference>
<feature type="region of interest" description="Disordered" evidence="1">
    <location>
        <begin position="107"/>
        <end position="178"/>
    </location>
</feature>
<organism evidence="2 3">
    <name type="scientific">Colletotrichum lupini</name>
    <dbReference type="NCBI Taxonomy" id="145971"/>
    <lineage>
        <taxon>Eukaryota</taxon>
        <taxon>Fungi</taxon>
        <taxon>Dikarya</taxon>
        <taxon>Ascomycota</taxon>
        <taxon>Pezizomycotina</taxon>
        <taxon>Sordariomycetes</taxon>
        <taxon>Hypocreomycetidae</taxon>
        <taxon>Glomerellales</taxon>
        <taxon>Glomerellaceae</taxon>
        <taxon>Colletotrichum</taxon>
        <taxon>Colletotrichum acutatum species complex</taxon>
    </lineage>
</organism>
<gene>
    <name evidence="2" type="ORF">CLUP02_04165</name>
</gene>